<dbReference type="AlphaFoldDB" id="A0A1M5YXA9"/>
<evidence type="ECO:0000313" key="2">
    <source>
        <dbReference type="EMBL" id="SHI16203.1"/>
    </source>
</evidence>
<evidence type="ECO:0000256" key="1">
    <source>
        <dbReference type="SAM" id="MobiDB-lite"/>
    </source>
</evidence>
<dbReference type="EMBL" id="FQXS01000077">
    <property type="protein sequence ID" value="SHI16203.1"/>
    <property type="molecule type" value="Genomic_DNA"/>
</dbReference>
<feature type="non-terminal residue" evidence="2">
    <location>
        <position position="1"/>
    </location>
</feature>
<evidence type="ECO:0000313" key="3">
    <source>
        <dbReference type="Proteomes" id="UP000184139"/>
    </source>
</evidence>
<protein>
    <submittedName>
        <fullName evidence="2">Uncharacterized protein</fullName>
    </submittedName>
</protein>
<gene>
    <name evidence="2" type="ORF">SAMN02745124_04506</name>
</gene>
<name>A0A1M5YXA9_9BACT</name>
<dbReference type="Proteomes" id="UP000184139">
    <property type="component" value="Unassembled WGS sequence"/>
</dbReference>
<reference evidence="2 3" key="1">
    <citation type="submission" date="2016-11" db="EMBL/GenBank/DDBJ databases">
        <authorList>
            <person name="Jaros S."/>
            <person name="Januszkiewicz K."/>
            <person name="Wedrychowicz H."/>
        </authorList>
    </citation>
    <scope>NUCLEOTIDE SEQUENCE [LARGE SCALE GENOMIC DNA]</scope>
    <source>
        <strain evidence="2 3">DSM 9705</strain>
    </source>
</reference>
<proteinExistence type="predicted"/>
<feature type="region of interest" description="Disordered" evidence="1">
    <location>
        <begin position="43"/>
        <end position="66"/>
    </location>
</feature>
<sequence length="174" mass="19931">VRASIFSMPRIILESASLRYKNINYLHTAAIVVLQCDQRHDAEDEGAEKGRKGVLGRVVGDHQRERSRRCRAARRCIGGHHRGDREYSNDQHAGGHDRQDRPQRIGADRRRDEREPGSIRCLGDKCPGDRQQSSSQRLHPEPFAYAIEKKHEPFLGVLNMQSPFPIDRSVHPRI</sequence>
<feature type="compositionally biased region" description="Basic and acidic residues" evidence="1">
    <location>
        <begin position="81"/>
        <end position="128"/>
    </location>
</feature>
<organism evidence="2 3">
    <name type="scientific">Desulfofustis glycolicus DSM 9705</name>
    <dbReference type="NCBI Taxonomy" id="1121409"/>
    <lineage>
        <taxon>Bacteria</taxon>
        <taxon>Pseudomonadati</taxon>
        <taxon>Thermodesulfobacteriota</taxon>
        <taxon>Desulfobulbia</taxon>
        <taxon>Desulfobulbales</taxon>
        <taxon>Desulfocapsaceae</taxon>
        <taxon>Desulfofustis</taxon>
    </lineage>
</organism>
<accession>A0A1M5YXA9</accession>
<keyword evidence="3" id="KW-1185">Reference proteome</keyword>
<feature type="region of interest" description="Disordered" evidence="1">
    <location>
        <begin position="78"/>
        <end position="137"/>
    </location>
</feature>